<evidence type="ECO:0000313" key="1">
    <source>
        <dbReference type="EMBL" id="KAF2436951.1"/>
    </source>
</evidence>
<sequence length="232" mass="25779">MSSTDLNGTVPTRHDALATDYEKFIIKATHTSPTEDLSSPSIKETPPKIGIRTAGQPAHNTPSHSLSTEQLHALQVMHAEQQKLNSQHAKVTAPQSLQQRRQAHMIQPREVLVESPVSQEHEKRVQLEKLIIDAIRQGNAGSSLKPPTAENLHRRMINDFGRILNSYASVYPDSFSAAVKEKVREQIRAIPGSVKKECSVKGAGTSKEVKKHHVDVIDAGDLDEWEIIDHEF</sequence>
<dbReference type="EMBL" id="MU007009">
    <property type="protein sequence ID" value="KAF2436951.1"/>
    <property type="molecule type" value="Genomic_DNA"/>
</dbReference>
<protein>
    <submittedName>
        <fullName evidence="1">Uncharacterized protein</fullName>
    </submittedName>
</protein>
<dbReference type="Proteomes" id="UP000800235">
    <property type="component" value="Unassembled WGS sequence"/>
</dbReference>
<reference evidence="1" key="1">
    <citation type="journal article" date="2020" name="Stud. Mycol.">
        <title>101 Dothideomycetes genomes: a test case for predicting lifestyles and emergence of pathogens.</title>
        <authorList>
            <person name="Haridas S."/>
            <person name="Albert R."/>
            <person name="Binder M."/>
            <person name="Bloem J."/>
            <person name="Labutti K."/>
            <person name="Salamov A."/>
            <person name="Andreopoulos B."/>
            <person name="Baker S."/>
            <person name="Barry K."/>
            <person name="Bills G."/>
            <person name="Bluhm B."/>
            <person name="Cannon C."/>
            <person name="Castanera R."/>
            <person name="Culley D."/>
            <person name="Daum C."/>
            <person name="Ezra D."/>
            <person name="Gonzalez J."/>
            <person name="Henrissat B."/>
            <person name="Kuo A."/>
            <person name="Liang C."/>
            <person name="Lipzen A."/>
            <person name="Lutzoni F."/>
            <person name="Magnuson J."/>
            <person name="Mondo S."/>
            <person name="Nolan M."/>
            <person name="Ohm R."/>
            <person name="Pangilinan J."/>
            <person name="Park H.-J."/>
            <person name="Ramirez L."/>
            <person name="Alfaro M."/>
            <person name="Sun H."/>
            <person name="Tritt A."/>
            <person name="Yoshinaga Y."/>
            <person name="Zwiers L.-H."/>
            <person name="Turgeon B."/>
            <person name="Goodwin S."/>
            <person name="Spatafora J."/>
            <person name="Crous P."/>
            <person name="Grigoriev I."/>
        </authorList>
    </citation>
    <scope>NUCLEOTIDE SEQUENCE</scope>
    <source>
        <strain evidence="1">CBS 130266</strain>
    </source>
</reference>
<dbReference type="AlphaFoldDB" id="A0A9P4P3V6"/>
<gene>
    <name evidence="1" type="ORF">EJ08DRAFT_655105</name>
</gene>
<proteinExistence type="predicted"/>
<organism evidence="1 2">
    <name type="scientific">Tothia fuscella</name>
    <dbReference type="NCBI Taxonomy" id="1048955"/>
    <lineage>
        <taxon>Eukaryota</taxon>
        <taxon>Fungi</taxon>
        <taxon>Dikarya</taxon>
        <taxon>Ascomycota</taxon>
        <taxon>Pezizomycotina</taxon>
        <taxon>Dothideomycetes</taxon>
        <taxon>Pleosporomycetidae</taxon>
        <taxon>Venturiales</taxon>
        <taxon>Cylindrosympodiaceae</taxon>
        <taxon>Tothia</taxon>
    </lineage>
</organism>
<accession>A0A9P4P3V6</accession>
<evidence type="ECO:0000313" key="2">
    <source>
        <dbReference type="Proteomes" id="UP000800235"/>
    </source>
</evidence>
<name>A0A9P4P3V6_9PEZI</name>
<comment type="caution">
    <text evidence="1">The sequence shown here is derived from an EMBL/GenBank/DDBJ whole genome shotgun (WGS) entry which is preliminary data.</text>
</comment>
<keyword evidence="2" id="KW-1185">Reference proteome</keyword>